<dbReference type="AlphaFoldDB" id="A0A7J6VE75"/>
<organism evidence="1 2">
    <name type="scientific">Thalictrum thalictroides</name>
    <name type="common">Rue-anemone</name>
    <name type="synonym">Anemone thalictroides</name>
    <dbReference type="NCBI Taxonomy" id="46969"/>
    <lineage>
        <taxon>Eukaryota</taxon>
        <taxon>Viridiplantae</taxon>
        <taxon>Streptophyta</taxon>
        <taxon>Embryophyta</taxon>
        <taxon>Tracheophyta</taxon>
        <taxon>Spermatophyta</taxon>
        <taxon>Magnoliopsida</taxon>
        <taxon>Ranunculales</taxon>
        <taxon>Ranunculaceae</taxon>
        <taxon>Thalictroideae</taxon>
        <taxon>Thalictrum</taxon>
    </lineage>
</organism>
<dbReference type="OrthoDB" id="276989at2759"/>
<dbReference type="EMBL" id="JABWDY010033499">
    <property type="protein sequence ID" value="KAF5183389.1"/>
    <property type="molecule type" value="Genomic_DNA"/>
</dbReference>
<accession>A0A7J6VE75</accession>
<keyword evidence="2" id="KW-1185">Reference proteome</keyword>
<comment type="caution">
    <text evidence="1">The sequence shown here is derived from an EMBL/GenBank/DDBJ whole genome shotgun (WGS) entry which is preliminary data.</text>
</comment>
<sequence>MMLSGVLLQEERSKSLVLEVDRLLMELGPHEDNAAFNVLNAKKECLEGALGGAASSLVRVPTEGYSSFLLRDLPFDAIQFCLYEQLRIGYKLVVICGLRVTHIRLLGTINMTLIITA</sequence>
<gene>
    <name evidence="1" type="ORF">FRX31_027024</name>
</gene>
<evidence type="ECO:0000313" key="1">
    <source>
        <dbReference type="EMBL" id="KAF5183389.1"/>
    </source>
</evidence>
<evidence type="ECO:0000313" key="2">
    <source>
        <dbReference type="Proteomes" id="UP000554482"/>
    </source>
</evidence>
<proteinExistence type="predicted"/>
<name>A0A7J6VE75_THATH</name>
<reference evidence="1 2" key="1">
    <citation type="submission" date="2020-06" db="EMBL/GenBank/DDBJ databases">
        <title>Transcriptomic and genomic resources for Thalictrum thalictroides and T. hernandezii: Facilitating candidate gene discovery in an emerging model plant lineage.</title>
        <authorList>
            <person name="Arias T."/>
            <person name="Riano-Pachon D.M."/>
            <person name="Di Stilio V.S."/>
        </authorList>
    </citation>
    <scope>NUCLEOTIDE SEQUENCE [LARGE SCALE GENOMIC DNA]</scope>
    <source>
        <strain evidence="2">cv. WT478/WT964</strain>
        <tissue evidence="1">Leaves</tissue>
    </source>
</reference>
<protein>
    <submittedName>
        <fullName evidence="1">Uncharacterized protein</fullName>
    </submittedName>
</protein>
<dbReference type="Proteomes" id="UP000554482">
    <property type="component" value="Unassembled WGS sequence"/>
</dbReference>